<dbReference type="Gene3D" id="3.60.40.10">
    <property type="entry name" value="PPM-type phosphatase domain"/>
    <property type="match status" value="1"/>
</dbReference>
<dbReference type="EC" id="3.1.3.3" evidence="3"/>
<feature type="domain" description="PPM-type phosphatase" evidence="2">
    <location>
        <begin position="1"/>
        <end position="169"/>
    </location>
</feature>
<evidence type="ECO:0000313" key="4">
    <source>
        <dbReference type="Proteomes" id="UP000250086"/>
    </source>
</evidence>
<keyword evidence="4" id="KW-1185">Reference proteome</keyword>
<dbReference type="SMART" id="SM00331">
    <property type="entry name" value="PP2C_SIG"/>
    <property type="match status" value="1"/>
</dbReference>
<evidence type="ECO:0000313" key="3">
    <source>
        <dbReference type="EMBL" id="SPT69372.1"/>
    </source>
</evidence>
<protein>
    <submittedName>
        <fullName evidence="3">Phosphoserine phosphatase rsbU</fullName>
        <ecNumber evidence="3">3.1.3.3</ecNumber>
    </submittedName>
</protein>
<dbReference type="PANTHER" id="PTHR43156">
    <property type="entry name" value="STAGE II SPORULATION PROTEIN E-RELATED"/>
    <property type="match status" value="1"/>
</dbReference>
<sequence length="170" mass="19270">MSMTMTTLRLSLRQGLPLEEVMYHINNTLAERNPYMMFVTLFVVKVDARSRHCEAANAGHCFPIVFNNDTLYELDTVSGPAIGAIEDVHYEKYSFDLKSGDGFIIYSDGISEAQNSKAEFFSVGHILKTVREHEKLMPRDMLDAINKEIDAFRGTAYQSDDITALCFKLK</sequence>
<gene>
    <name evidence="3" type="primary">rsbU</name>
    <name evidence="3" type="ORF">NCTC13093_00741</name>
</gene>
<reference evidence="3 4" key="1">
    <citation type="submission" date="2018-06" db="EMBL/GenBank/DDBJ databases">
        <authorList>
            <consortium name="Pathogen Informatics"/>
            <person name="Doyle S."/>
        </authorList>
    </citation>
    <scope>NUCLEOTIDE SEQUENCE [LARGE SCALE GENOMIC DNA]</scope>
    <source>
        <strain evidence="3 4">NCTC13093</strain>
    </source>
</reference>
<keyword evidence="1 3" id="KW-0378">Hydrolase</keyword>
<dbReference type="InterPro" id="IPR001932">
    <property type="entry name" value="PPM-type_phosphatase-like_dom"/>
</dbReference>
<dbReference type="Pfam" id="PF07228">
    <property type="entry name" value="SpoIIE"/>
    <property type="match status" value="1"/>
</dbReference>
<dbReference type="AlphaFoldDB" id="A0A2X0WS34"/>
<dbReference type="EMBL" id="UAPV01000001">
    <property type="protein sequence ID" value="SPT69372.1"/>
    <property type="molecule type" value="Genomic_DNA"/>
</dbReference>
<dbReference type="SUPFAM" id="SSF81606">
    <property type="entry name" value="PP2C-like"/>
    <property type="match status" value="1"/>
</dbReference>
<proteinExistence type="predicted"/>
<dbReference type="Proteomes" id="UP000250086">
    <property type="component" value="Unassembled WGS sequence"/>
</dbReference>
<dbReference type="InterPro" id="IPR036457">
    <property type="entry name" value="PPM-type-like_dom_sf"/>
</dbReference>
<organism evidence="3 4">
    <name type="scientific">Anaerobiospirillum thomasii</name>
    <dbReference type="NCBI Taxonomy" id="179995"/>
    <lineage>
        <taxon>Bacteria</taxon>
        <taxon>Pseudomonadati</taxon>
        <taxon>Pseudomonadota</taxon>
        <taxon>Gammaproteobacteria</taxon>
        <taxon>Aeromonadales</taxon>
        <taxon>Succinivibrionaceae</taxon>
        <taxon>Anaerobiospirillum</taxon>
    </lineage>
</organism>
<accession>A0A2X0WS34</accession>
<dbReference type="GO" id="GO:0016791">
    <property type="term" value="F:phosphatase activity"/>
    <property type="evidence" value="ECO:0007669"/>
    <property type="project" value="TreeGrafter"/>
</dbReference>
<evidence type="ECO:0000256" key="1">
    <source>
        <dbReference type="ARBA" id="ARBA00022801"/>
    </source>
</evidence>
<evidence type="ECO:0000259" key="2">
    <source>
        <dbReference type="SMART" id="SM00331"/>
    </source>
</evidence>
<dbReference type="PANTHER" id="PTHR43156:SF2">
    <property type="entry name" value="STAGE II SPORULATION PROTEIN E"/>
    <property type="match status" value="1"/>
</dbReference>
<dbReference type="InterPro" id="IPR052016">
    <property type="entry name" value="Bact_Sigma-Reg"/>
</dbReference>
<name>A0A2X0WS34_9GAMM</name>